<protein>
    <recommendedName>
        <fullName evidence="1">Adenylate cyclase-associated CAP C-terminal domain-containing protein</fullName>
    </recommendedName>
</protein>
<gene>
    <name evidence="2" type="ORF">LSCM1_04690</name>
</gene>
<dbReference type="GeneID" id="92514698"/>
<evidence type="ECO:0000313" key="3">
    <source>
        <dbReference type="Proteomes" id="UP000673552"/>
    </source>
</evidence>
<organism evidence="2 3">
    <name type="scientific">Leishmania martiniquensis</name>
    <dbReference type="NCBI Taxonomy" id="1580590"/>
    <lineage>
        <taxon>Eukaryota</taxon>
        <taxon>Discoba</taxon>
        <taxon>Euglenozoa</taxon>
        <taxon>Kinetoplastea</taxon>
        <taxon>Metakinetoplastina</taxon>
        <taxon>Trypanosomatida</taxon>
        <taxon>Trypanosomatidae</taxon>
        <taxon>Leishmaniinae</taxon>
        <taxon>Leishmania</taxon>
    </lineage>
</organism>
<proteinExistence type="predicted"/>
<sequence>MPWGVRGLTIHLGEGRDTEIVTSMVSNVNVTITVIMADDAQEVRELALSEQCITTIKAADQLVTNEVTYSE</sequence>
<dbReference type="InterPro" id="IPR036223">
    <property type="entry name" value="CAP_C_sf"/>
</dbReference>
<dbReference type="GO" id="GO:0003779">
    <property type="term" value="F:actin binding"/>
    <property type="evidence" value="ECO:0007669"/>
    <property type="project" value="InterPro"/>
</dbReference>
<accession>A0A836HMP8</accession>
<dbReference type="RefSeq" id="XP_067178983.1">
    <property type="nucleotide sequence ID" value="XM_067322186.1"/>
</dbReference>
<dbReference type="GO" id="GO:0007010">
    <property type="term" value="P:cytoskeleton organization"/>
    <property type="evidence" value="ECO:0007669"/>
    <property type="project" value="InterPro"/>
</dbReference>
<dbReference type="AlphaFoldDB" id="A0A836HMP8"/>
<dbReference type="InterPro" id="IPR016098">
    <property type="entry name" value="CAP/MinC_C"/>
</dbReference>
<reference evidence="2 3" key="1">
    <citation type="submission" date="2021-03" db="EMBL/GenBank/DDBJ databases">
        <title>Leishmania (Mundinia) martiniquensis Genome sequencing and assembly.</title>
        <authorList>
            <person name="Almutairi H."/>
            <person name="Gatherer D."/>
        </authorList>
    </citation>
    <scope>NUCLEOTIDE SEQUENCE [LARGE SCALE GENOMIC DNA]</scope>
    <source>
        <strain evidence="2">LSCM1</strain>
    </source>
</reference>
<comment type="caution">
    <text evidence="2">The sequence shown here is derived from an EMBL/GenBank/DDBJ whole genome shotgun (WGS) entry which is preliminary data.</text>
</comment>
<evidence type="ECO:0000259" key="1">
    <source>
        <dbReference type="Pfam" id="PF08603"/>
    </source>
</evidence>
<dbReference type="Proteomes" id="UP000673552">
    <property type="component" value="Chromosome 21"/>
</dbReference>
<dbReference type="KEGG" id="lmat:92514698"/>
<dbReference type="Gene3D" id="2.160.20.70">
    <property type="match status" value="1"/>
</dbReference>
<keyword evidence="3" id="KW-1185">Reference proteome</keyword>
<evidence type="ECO:0000313" key="2">
    <source>
        <dbReference type="EMBL" id="KAG5479428.1"/>
    </source>
</evidence>
<dbReference type="InterPro" id="IPR013912">
    <property type="entry name" value="Adenylate_cyclase-assoc_CAP_C"/>
</dbReference>
<feature type="domain" description="Adenylate cyclase-associated CAP C-terminal" evidence="1">
    <location>
        <begin position="7"/>
        <end position="66"/>
    </location>
</feature>
<dbReference type="EMBL" id="JAFEUZ010000021">
    <property type="protein sequence ID" value="KAG5479428.1"/>
    <property type="molecule type" value="Genomic_DNA"/>
</dbReference>
<name>A0A836HMP8_9TRYP</name>
<dbReference type="SUPFAM" id="SSF69340">
    <property type="entry name" value="C-terminal domain of adenylylcyclase associated protein"/>
    <property type="match status" value="1"/>
</dbReference>
<dbReference type="Pfam" id="PF08603">
    <property type="entry name" value="CAP_C"/>
    <property type="match status" value="1"/>
</dbReference>